<reference evidence="2 3" key="1">
    <citation type="submission" date="2019-03" db="EMBL/GenBank/DDBJ databases">
        <title>Genomic Encyclopedia of Type Strains, Phase IV (KMG-IV): sequencing the most valuable type-strain genomes for metagenomic binning, comparative biology and taxonomic classification.</title>
        <authorList>
            <person name="Goeker M."/>
        </authorList>
    </citation>
    <scope>NUCLEOTIDE SEQUENCE [LARGE SCALE GENOMIC DNA]</scope>
    <source>
        <strain evidence="2 3">DSM 28404</strain>
    </source>
</reference>
<evidence type="ECO:0000256" key="1">
    <source>
        <dbReference type="SAM" id="SignalP"/>
    </source>
</evidence>
<protein>
    <recommendedName>
        <fullName evidence="4">Lipoprotein</fullName>
    </recommendedName>
</protein>
<evidence type="ECO:0000313" key="2">
    <source>
        <dbReference type="EMBL" id="TCP93236.1"/>
    </source>
</evidence>
<dbReference type="Pfam" id="PF17311">
    <property type="entry name" value="DUF5358"/>
    <property type="match status" value="1"/>
</dbReference>
<sequence length="185" mass="21193">MLKQFSILSIMTLLSACSLFSGEKQDPIPGEFAGADYQLSDKNAKIWVAKSNQTEQCIYPTLTRIQLDHFAKEDKFIYMQYVFFYPLEDIIGEQNLEIIKADQKSMDYVTYQRKKFGHIKSGEALDDTQCEILRKKARDDLAVTKGEYRSAMTEEKKADDSKPSGSLDKSKFSFDILKWGVSLIL</sequence>
<evidence type="ECO:0008006" key="4">
    <source>
        <dbReference type="Google" id="ProtNLM"/>
    </source>
</evidence>
<gene>
    <name evidence="2" type="ORF">EDC44_12336</name>
</gene>
<name>A0A4R2SX72_9PAST</name>
<evidence type="ECO:0000313" key="3">
    <source>
        <dbReference type="Proteomes" id="UP000295763"/>
    </source>
</evidence>
<dbReference type="EMBL" id="SLYB01000023">
    <property type="protein sequence ID" value="TCP93236.1"/>
    <property type="molecule type" value="Genomic_DNA"/>
</dbReference>
<comment type="caution">
    <text evidence="2">The sequence shown here is derived from an EMBL/GenBank/DDBJ whole genome shotgun (WGS) entry which is preliminary data.</text>
</comment>
<keyword evidence="1" id="KW-0732">Signal</keyword>
<dbReference type="Proteomes" id="UP000295763">
    <property type="component" value="Unassembled WGS sequence"/>
</dbReference>
<proteinExistence type="predicted"/>
<dbReference type="InterPro" id="IPR035279">
    <property type="entry name" value="DUF5358"/>
</dbReference>
<keyword evidence="3" id="KW-1185">Reference proteome</keyword>
<dbReference type="OrthoDB" id="5687948at2"/>
<feature type="signal peptide" evidence="1">
    <location>
        <begin position="1"/>
        <end position="21"/>
    </location>
</feature>
<organism evidence="2 3">
    <name type="scientific">Cricetibacter osteomyelitidis</name>
    <dbReference type="NCBI Taxonomy" id="1521931"/>
    <lineage>
        <taxon>Bacteria</taxon>
        <taxon>Pseudomonadati</taxon>
        <taxon>Pseudomonadota</taxon>
        <taxon>Gammaproteobacteria</taxon>
        <taxon>Pasteurellales</taxon>
        <taxon>Pasteurellaceae</taxon>
        <taxon>Cricetibacter</taxon>
    </lineage>
</organism>
<dbReference type="RefSeq" id="WP_131978180.1">
    <property type="nucleotide sequence ID" value="NZ_SLYB01000023.1"/>
</dbReference>
<feature type="chain" id="PRO_5020764455" description="Lipoprotein" evidence="1">
    <location>
        <begin position="22"/>
        <end position="185"/>
    </location>
</feature>
<dbReference type="AlphaFoldDB" id="A0A4R2SX72"/>
<dbReference type="PROSITE" id="PS51257">
    <property type="entry name" value="PROKAR_LIPOPROTEIN"/>
    <property type="match status" value="1"/>
</dbReference>
<accession>A0A4R2SX72</accession>